<dbReference type="KEGG" id="slo:Shew_0434"/>
<keyword evidence="1" id="KW-1133">Transmembrane helix</keyword>
<dbReference type="STRING" id="323850.Shew_0434"/>
<feature type="transmembrane region" description="Helical" evidence="1">
    <location>
        <begin position="7"/>
        <end position="24"/>
    </location>
</feature>
<dbReference type="EMBL" id="CP000606">
    <property type="protein sequence ID" value="ABO22306.1"/>
    <property type="molecule type" value="Genomic_DNA"/>
</dbReference>
<evidence type="ECO:0000313" key="3">
    <source>
        <dbReference type="Proteomes" id="UP000001558"/>
    </source>
</evidence>
<keyword evidence="1" id="KW-0472">Membrane</keyword>
<name>A3QA08_SHELP</name>
<sequence precursor="true">MQNRSSLLFVVILFSLLAGALYWITIEEETQQAPETWSAFVYAHGYNSGRYKKTDDFEDYQSCKAFATEQAKELGDVLWECGLRCRFDNSRQGFQCETMQNQE</sequence>
<dbReference type="Proteomes" id="UP000001558">
    <property type="component" value="Chromosome"/>
</dbReference>
<dbReference type="RefSeq" id="WP_011864240.1">
    <property type="nucleotide sequence ID" value="NC_009092.1"/>
</dbReference>
<dbReference type="eggNOG" id="ENOG5031EAF">
    <property type="taxonomic scope" value="Bacteria"/>
</dbReference>
<evidence type="ECO:0000256" key="1">
    <source>
        <dbReference type="SAM" id="Phobius"/>
    </source>
</evidence>
<dbReference type="OrthoDB" id="6266461at2"/>
<dbReference type="AlphaFoldDB" id="A3QA08"/>
<evidence type="ECO:0000313" key="2">
    <source>
        <dbReference type="EMBL" id="ABO22306.1"/>
    </source>
</evidence>
<organism evidence="2 3">
    <name type="scientific">Shewanella loihica (strain ATCC BAA-1088 / PV-4)</name>
    <dbReference type="NCBI Taxonomy" id="323850"/>
    <lineage>
        <taxon>Bacteria</taxon>
        <taxon>Pseudomonadati</taxon>
        <taxon>Pseudomonadota</taxon>
        <taxon>Gammaproteobacteria</taxon>
        <taxon>Alteromonadales</taxon>
        <taxon>Shewanellaceae</taxon>
        <taxon>Shewanella</taxon>
    </lineage>
</organism>
<keyword evidence="3" id="KW-1185">Reference proteome</keyword>
<keyword evidence="1" id="KW-0812">Transmembrane</keyword>
<protein>
    <submittedName>
        <fullName evidence="2">Uncharacterized protein</fullName>
    </submittedName>
</protein>
<accession>A3QA08</accession>
<dbReference type="HOGENOM" id="CLU_2289756_0_0_6"/>
<reference evidence="2 3" key="1">
    <citation type="submission" date="2007-03" db="EMBL/GenBank/DDBJ databases">
        <title>Complete sequence of Shewanella loihica PV-4.</title>
        <authorList>
            <consortium name="US DOE Joint Genome Institute"/>
            <person name="Copeland A."/>
            <person name="Lucas S."/>
            <person name="Lapidus A."/>
            <person name="Barry K."/>
            <person name="Detter J.C."/>
            <person name="Glavina del Rio T."/>
            <person name="Hammon N."/>
            <person name="Israni S."/>
            <person name="Dalin E."/>
            <person name="Tice H."/>
            <person name="Pitluck S."/>
            <person name="Chain P."/>
            <person name="Malfatti S."/>
            <person name="Shin M."/>
            <person name="Vergez L."/>
            <person name="Schmutz J."/>
            <person name="Larimer F."/>
            <person name="Land M."/>
            <person name="Hauser L."/>
            <person name="Kyrpides N."/>
            <person name="Mikhailova N."/>
            <person name="Romine M.F."/>
            <person name="Serres G."/>
            <person name="Fredrickson J."/>
            <person name="Tiedje J."/>
            <person name="Richardson P."/>
        </authorList>
    </citation>
    <scope>NUCLEOTIDE SEQUENCE [LARGE SCALE GENOMIC DNA]</scope>
    <source>
        <strain evidence="3">ATCC BAA-1088 / PV-4</strain>
    </source>
</reference>
<gene>
    <name evidence="2" type="ordered locus">Shew_0434</name>
</gene>
<proteinExistence type="predicted"/>